<evidence type="ECO:0000313" key="2">
    <source>
        <dbReference type="Proteomes" id="UP000727993"/>
    </source>
</evidence>
<sequence>MRPADATPTQSPEVVYTIGHGTLSADELVTLLSDQGVDRLVDIRSFPGSRHNPQFGREEMERWVPEAGIDYRWLRGLGGRRKPTDDSPHVALRHQAFRSYADYMEGDDFAAALTELLALAAERPTAIMCSESVWWKCHRRLVSDHLVLVEGVPVRHIMHTGKLIDHPPLAEARIEGSELVYDQQVE</sequence>
<gene>
    <name evidence="1" type="ORF">IPN02_10295</name>
</gene>
<dbReference type="InterPro" id="IPR007438">
    <property type="entry name" value="DUF488"/>
</dbReference>
<name>A0A936NE50_9ACTN</name>
<evidence type="ECO:0000313" key="1">
    <source>
        <dbReference type="EMBL" id="MBK9297199.1"/>
    </source>
</evidence>
<proteinExistence type="predicted"/>
<accession>A0A936NE50</accession>
<dbReference type="PANTHER" id="PTHR39337">
    <property type="entry name" value="BLR5642 PROTEIN"/>
    <property type="match status" value="1"/>
</dbReference>
<dbReference type="AlphaFoldDB" id="A0A936NE50"/>
<dbReference type="EMBL" id="JADJZA010000007">
    <property type="protein sequence ID" value="MBK9297199.1"/>
    <property type="molecule type" value="Genomic_DNA"/>
</dbReference>
<dbReference type="InterPro" id="IPR014519">
    <property type="entry name" value="UCP024492"/>
</dbReference>
<dbReference type="PANTHER" id="PTHR39337:SF1">
    <property type="entry name" value="BLR5642 PROTEIN"/>
    <property type="match status" value="1"/>
</dbReference>
<dbReference type="PIRSF" id="PIRSF024492">
    <property type="entry name" value="UCP024492"/>
    <property type="match status" value="1"/>
</dbReference>
<dbReference type="Pfam" id="PF04343">
    <property type="entry name" value="DUF488"/>
    <property type="match status" value="1"/>
</dbReference>
<comment type="caution">
    <text evidence="1">The sequence shown here is derived from an EMBL/GenBank/DDBJ whole genome shotgun (WGS) entry which is preliminary data.</text>
</comment>
<organism evidence="1 2">
    <name type="scientific">Candidatus Neomicrothrix subdominans</name>
    <dbReference type="NCBI Taxonomy" id="2954438"/>
    <lineage>
        <taxon>Bacteria</taxon>
        <taxon>Bacillati</taxon>
        <taxon>Actinomycetota</taxon>
        <taxon>Acidimicrobiia</taxon>
        <taxon>Acidimicrobiales</taxon>
        <taxon>Microthrixaceae</taxon>
        <taxon>Candidatus Neomicrothrix</taxon>
    </lineage>
</organism>
<dbReference type="Proteomes" id="UP000727993">
    <property type="component" value="Unassembled WGS sequence"/>
</dbReference>
<reference evidence="1 2" key="1">
    <citation type="submission" date="2020-10" db="EMBL/GenBank/DDBJ databases">
        <title>Connecting structure to function with the recovery of over 1000 high-quality activated sludge metagenome-assembled genomes encoding full-length rRNA genes using long-read sequencing.</title>
        <authorList>
            <person name="Singleton C.M."/>
            <person name="Petriglieri F."/>
            <person name="Kristensen J.M."/>
            <person name="Kirkegaard R.H."/>
            <person name="Michaelsen T.Y."/>
            <person name="Andersen M.H."/>
            <person name="Karst S.M."/>
            <person name="Dueholm M.S."/>
            <person name="Nielsen P.H."/>
            <person name="Albertsen M."/>
        </authorList>
    </citation>
    <scope>NUCLEOTIDE SEQUENCE [LARGE SCALE GENOMIC DNA]</scope>
    <source>
        <strain evidence="1">Lyne_18-Q3-R50-59_MAXAC.006</strain>
    </source>
</reference>
<protein>
    <submittedName>
        <fullName evidence="1">DUF488 domain-containing protein</fullName>
    </submittedName>
</protein>